<comment type="caution">
    <text evidence="2">The sequence shown here is derived from an EMBL/GenBank/DDBJ whole genome shotgun (WGS) entry which is preliminary data.</text>
</comment>
<evidence type="ECO:0000313" key="2">
    <source>
        <dbReference type="EMBL" id="RYJ08379.1"/>
    </source>
</evidence>
<dbReference type="AlphaFoldDB" id="A0A482T8X2"/>
<dbReference type="Proteomes" id="UP000294028">
    <property type="component" value="Unassembled WGS sequence"/>
</dbReference>
<gene>
    <name evidence="2" type="ORF">ELS19_17680</name>
</gene>
<sequence length="112" mass="12587">MGQNDSSREVACEMTEEQEKERSEEVRSRLITNYVGVEESEDGLKIRFEGTEESLLAAARFISSELKCCAFAEYEITVSPPYEETALTITGPDGTREMFRNGLVARLEAKKP</sequence>
<evidence type="ECO:0000256" key="1">
    <source>
        <dbReference type="SAM" id="MobiDB-lite"/>
    </source>
</evidence>
<evidence type="ECO:0000313" key="3">
    <source>
        <dbReference type="Proteomes" id="UP000294028"/>
    </source>
</evidence>
<accession>A0A482T8X2</accession>
<reference evidence="2 3" key="1">
    <citation type="submission" date="2018-12" db="EMBL/GenBank/DDBJ databases">
        <title>Genome analysis provides insights into bioremediation potentialities of Halogeometricum borinquense strain N11.</title>
        <authorList>
            <person name="Najjari A."/>
            <person name="Youssef N."/>
            <person name="Fhoula I."/>
            <person name="Ben Dhia O."/>
            <person name="Mahjoubi M."/>
            <person name="Ouzari H.I."/>
            <person name="Cherif A."/>
        </authorList>
    </citation>
    <scope>NUCLEOTIDE SEQUENCE [LARGE SCALE GENOMIC DNA]</scope>
    <source>
        <strain evidence="2 3">N11</strain>
    </source>
</reference>
<name>A0A482T8X2_9EURY</name>
<proteinExistence type="predicted"/>
<feature type="region of interest" description="Disordered" evidence="1">
    <location>
        <begin position="1"/>
        <end position="25"/>
    </location>
</feature>
<dbReference type="EMBL" id="RZHH01000003">
    <property type="protein sequence ID" value="RYJ08379.1"/>
    <property type="molecule type" value="Genomic_DNA"/>
</dbReference>
<protein>
    <submittedName>
        <fullName evidence="2">Zn-dependent oxidoreductase</fullName>
    </submittedName>
</protein>
<organism evidence="2 3">
    <name type="scientific">Halogeometricum borinquense</name>
    <dbReference type="NCBI Taxonomy" id="60847"/>
    <lineage>
        <taxon>Archaea</taxon>
        <taxon>Methanobacteriati</taxon>
        <taxon>Methanobacteriota</taxon>
        <taxon>Stenosarchaea group</taxon>
        <taxon>Halobacteria</taxon>
        <taxon>Halobacteriales</taxon>
        <taxon>Haloferacaceae</taxon>
        <taxon>Halogeometricum</taxon>
    </lineage>
</organism>